<dbReference type="Proteomes" id="UP000290958">
    <property type="component" value="Unassembled WGS sequence"/>
</dbReference>
<reference evidence="2" key="1">
    <citation type="submission" date="2019-01" db="EMBL/GenBank/DDBJ databases">
        <title>Cytophagaceae bacterium strain CAR-16.</title>
        <authorList>
            <person name="Chen W.-M."/>
        </authorList>
    </citation>
    <scope>NUCLEOTIDE SEQUENCE [LARGE SCALE GENOMIC DNA]</scope>
    <source>
        <strain evidence="2">CHR27</strain>
    </source>
</reference>
<evidence type="ECO:0000313" key="1">
    <source>
        <dbReference type="EMBL" id="RXR28948.1"/>
    </source>
</evidence>
<evidence type="ECO:0000313" key="2">
    <source>
        <dbReference type="Proteomes" id="UP000290958"/>
    </source>
</evidence>
<dbReference type="OrthoDB" id="7433358at2"/>
<keyword evidence="2" id="KW-1185">Reference proteome</keyword>
<dbReference type="InterPro" id="IPR036626">
    <property type="entry name" value="GpW_sf"/>
</dbReference>
<dbReference type="AlphaFoldDB" id="A0A4Q1KGV2"/>
<dbReference type="SUPFAM" id="SSF64210">
    <property type="entry name" value="Head-to-tail joining protein W, gpW"/>
    <property type="match status" value="1"/>
</dbReference>
<name>A0A4Q1KGV2_9SPHN</name>
<proteinExistence type="predicted"/>
<sequence length="80" mass="8925">MATAAEIAADLVDLRAARMALAKGERIKDVWRDGRRLIFSEISMDQLNSLIRIYESDLEAATAAEAGQPRRRAIPLNWAN</sequence>
<comment type="caution">
    <text evidence="1">The sequence shown here is derived from an EMBL/GenBank/DDBJ whole genome shotgun (WGS) entry which is preliminary data.</text>
</comment>
<dbReference type="GO" id="GO:0019058">
    <property type="term" value="P:viral life cycle"/>
    <property type="evidence" value="ECO:0007669"/>
    <property type="project" value="InterPro"/>
</dbReference>
<dbReference type="RefSeq" id="WP_129404012.1">
    <property type="nucleotide sequence ID" value="NZ_SBKP01000006.1"/>
</dbReference>
<dbReference type="Gene3D" id="3.30.1580.10">
    <property type="entry name" value="Head-to-tail joining protein W"/>
    <property type="match status" value="1"/>
</dbReference>
<protein>
    <submittedName>
        <fullName evidence="1">Phage tail protein</fullName>
    </submittedName>
</protein>
<gene>
    <name evidence="1" type="ORF">EQG66_07675</name>
</gene>
<organism evidence="1 2">
    <name type="scientific">Sphingobium fluviale</name>
    <dbReference type="NCBI Taxonomy" id="2506423"/>
    <lineage>
        <taxon>Bacteria</taxon>
        <taxon>Pseudomonadati</taxon>
        <taxon>Pseudomonadota</taxon>
        <taxon>Alphaproteobacteria</taxon>
        <taxon>Sphingomonadales</taxon>
        <taxon>Sphingomonadaceae</taxon>
        <taxon>Sphingobium</taxon>
    </lineage>
</organism>
<dbReference type="EMBL" id="SBKP01000006">
    <property type="protein sequence ID" value="RXR28948.1"/>
    <property type="molecule type" value="Genomic_DNA"/>
</dbReference>
<accession>A0A4Q1KGV2</accession>